<evidence type="ECO:0000313" key="5">
    <source>
        <dbReference type="Proteomes" id="UP001575105"/>
    </source>
</evidence>
<keyword evidence="2" id="KW-0812">Transmembrane</keyword>
<feature type="coiled-coil region" evidence="1">
    <location>
        <begin position="115"/>
        <end position="238"/>
    </location>
</feature>
<evidence type="ECO:0000256" key="2">
    <source>
        <dbReference type="SAM" id="Phobius"/>
    </source>
</evidence>
<feature type="domain" description="BRCT" evidence="3">
    <location>
        <begin position="347"/>
        <end position="455"/>
    </location>
</feature>
<evidence type="ECO:0000313" key="4">
    <source>
        <dbReference type="EMBL" id="MFA9477084.1"/>
    </source>
</evidence>
<keyword evidence="5" id="KW-1185">Reference proteome</keyword>
<dbReference type="Proteomes" id="UP001575105">
    <property type="component" value="Unassembled WGS sequence"/>
</dbReference>
<name>A0ABV4U3N8_9BACT</name>
<keyword evidence="1" id="KW-0175">Coiled coil</keyword>
<dbReference type="EMBL" id="JBGUBD010000001">
    <property type="protein sequence ID" value="MFA9477084.1"/>
    <property type="molecule type" value="Genomic_DNA"/>
</dbReference>
<dbReference type="InterPro" id="IPR001357">
    <property type="entry name" value="BRCT_dom"/>
</dbReference>
<reference evidence="4 5" key="1">
    <citation type="submission" date="2024-08" db="EMBL/GenBank/DDBJ databases">
        <title>Whole-genome sequencing of halo(alkali)philic microorganisms from hypersaline lakes.</title>
        <authorList>
            <person name="Sorokin D.Y."/>
            <person name="Merkel A.Y."/>
            <person name="Messina E."/>
            <person name="Yakimov M."/>
        </authorList>
    </citation>
    <scope>NUCLEOTIDE SEQUENCE [LARGE SCALE GENOMIC DNA]</scope>
    <source>
        <strain evidence="4 5">AB-hyl4</strain>
    </source>
</reference>
<dbReference type="InterPro" id="IPR036420">
    <property type="entry name" value="BRCT_dom_sf"/>
</dbReference>
<keyword evidence="2" id="KW-0472">Membrane</keyword>
<dbReference type="PROSITE" id="PS50172">
    <property type="entry name" value="BRCT"/>
    <property type="match status" value="1"/>
</dbReference>
<organism evidence="4 5">
    <name type="scientific">Natronomicrosphaera hydrolytica</name>
    <dbReference type="NCBI Taxonomy" id="3242702"/>
    <lineage>
        <taxon>Bacteria</taxon>
        <taxon>Pseudomonadati</taxon>
        <taxon>Planctomycetota</taxon>
        <taxon>Phycisphaerae</taxon>
        <taxon>Phycisphaerales</taxon>
        <taxon>Phycisphaeraceae</taxon>
        <taxon>Natronomicrosphaera</taxon>
    </lineage>
</organism>
<dbReference type="Gene3D" id="3.40.50.10190">
    <property type="entry name" value="BRCT domain"/>
    <property type="match status" value="1"/>
</dbReference>
<protein>
    <recommendedName>
        <fullName evidence="3">BRCT domain-containing protein</fullName>
    </recommendedName>
</protein>
<comment type="caution">
    <text evidence="4">The sequence shown here is derived from an EMBL/GenBank/DDBJ whole genome shotgun (WGS) entry which is preliminary data.</text>
</comment>
<dbReference type="Gene3D" id="1.10.287.620">
    <property type="entry name" value="Helix Hairpins"/>
    <property type="match status" value="1"/>
</dbReference>
<dbReference type="RefSeq" id="WP_425344006.1">
    <property type="nucleotide sequence ID" value="NZ_JBGUBD010000001.1"/>
</dbReference>
<gene>
    <name evidence="4" type="ORF">ACERK3_02135</name>
</gene>
<proteinExistence type="predicted"/>
<sequence>MARARSSGGGAATAWLVVILGIGFVVCLVLAIVFYTQVTGLQEQADQAENDLRVYVTRELESAPEVVRLAEQRSQEGAVVDQLMRQNSALRSLIGGDTQASFNDLAAELNERMERDTVLREIARLNDELSAANDQLQQAEQQVAAAQEQVAQARARSEERTQTYDDQVDELQQQLSQVTGQFEAYQQRVAEMEGQLRQQIDAARRDRQERVTELEGSYDELTAEREDLMSRIRELTRGGDTLDPPDVIQADGQLVSVQEQTNTAYINLGRADGLVLGLTFEVFDADEMVRIGDLTETDVRGKATVEVINVGDTSSRVRVVRMSRGATLGSGDQIINLIYDSRTRFRFYVYGDFDIERTGEPTESDRHRVESMVTRWGGRLAEDLNYEVDYLVLGEEPRVPDQLPPGEIDPVRIREHVEATRVYERYQELIAQAEELAIPVLNQNRFLSLIGYYER</sequence>
<evidence type="ECO:0000259" key="3">
    <source>
        <dbReference type="PROSITE" id="PS50172"/>
    </source>
</evidence>
<keyword evidence="2" id="KW-1133">Transmembrane helix</keyword>
<accession>A0ABV4U3N8</accession>
<evidence type="ECO:0000256" key="1">
    <source>
        <dbReference type="SAM" id="Coils"/>
    </source>
</evidence>
<feature type="transmembrane region" description="Helical" evidence="2">
    <location>
        <begin position="12"/>
        <end position="35"/>
    </location>
</feature>